<organism evidence="1">
    <name type="scientific">viral metagenome</name>
    <dbReference type="NCBI Taxonomy" id="1070528"/>
    <lineage>
        <taxon>unclassified sequences</taxon>
        <taxon>metagenomes</taxon>
        <taxon>organismal metagenomes</taxon>
    </lineage>
</organism>
<dbReference type="EMBL" id="MT143984">
    <property type="protein sequence ID" value="QJA44985.1"/>
    <property type="molecule type" value="Genomic_DNA"/>
</dbReference>
<evidence type="ECO:0000313" key="1">
    <source>
        <dbReference type="EMBL" id="QJA44985.1"/>
    </source>
</evidence>
<evidence type="ECO:0000313" key="2">
    <source>
        <dbReference type="EMBL" id="QJH94313.1"/>
    </source>
</evidence>
<proteinExistence type="predicted"/>
<dbReference type="EMBL" id="MT144599">
    <property type="protein sequence ID" value="QJH94313.1"/>
    <property type="molecule type" value="Genomic_DNA"/>
</dbReference>
<accession>A0A6H1ZCJ2</accession>
<dbReference type="AlphaFoldDB" id="A0A6H1ZCJ2"/>
<name>A0A6H1ZCJ2_9ZZZZ</name>
<sequence length="72" mass="8742">MKKVNKERQKRVLERCPASKWKEVLTWQGYIDGFKFADASWQPKRHDLHDFSEKLEDFYGCKVRIIVLEEKK</sequence>
<gene>
    <name evidence="1" type="ORF">TM448A00171_0004</name>
    <name evidence="2" type="ORF">TM448B00200_0020</name>
</gene>
<protein>
    <submittedName>
        <fullName evidence="1">Uncharacterized protein</fullName>
    </submittedName>
</protein>
<reference evidence="1" key="1">
    <citation type="submission" date="2020-03" db="EMBL/GenBank/DDBJ databases">
        <title>The deep terrestrial virosphere.</title>
        <authorList>
            <person name="Holmfeldt K."/>
            <person name="Nilsson E."/>
            <person name="Simone D."/>
            <person name="Lopez-Fernandez M."/>
            <person name="Wu X."/>
            <person name="de Brujin I."/>
            <person name="Lundin D."/>
            <person name="Andersson A."/>
            <person name="Bertilsson S."/>
            <person name="Dopson M."/>
        </authorList>
    </citation>
    <scope>NUCLEOTIDE SEQUENCE</scope>
    <source>
        <strain evidence="1">TM448A00171</strain>
        <strain evidence="2">TM448B00200</strain>
    </source>
</reference>